<dbReference type="InterPro" id="IPR018114">
    <property type="entry name" value="TRYPSIN_HIS"/>
</dbReference>
<dbReference type="PROSITE" id="PS00134">
    <property type="entry name" value="TRYPSIN_HIS"/>
    <property type="match status" value="1"/>
</dbReference>
<dbReference type="PROSITE" id="PS50240">
    <property type="entry name" value="TRYPSIN_DOM"/>
    <property type="match status" value="1"/>
</dbReference>
<dbReference type="GO" id="GO:0006508">
    <property type="term" value="P:proteolysis"/>
    <property type="evidence" value="ECO:0007669"/>
    <property type="project" value="InterPro"/>
</dbReference>
<reference evidence="4" key="1">
    <citation type="submission" date="2025-08" db="UniProtKB">
        <authorList>
            <consortium name="Ensembl"/>
        </authorList>
    </citation>
    <scope>IDENTIFICATION</scope>
</reference>
<dbReference type="InterPro" id="IPR043504">
    <property type="entry name" value="Peptidase_S1_PA_chymotrypsin"/>
</dbReference>
<keyword evidence="1" id="KW-1015">Disulfide bond</keyword>
<organism evidence="4 5">
    <name type="scientific">Otus sunia</name>
    <name type="common">Oriental scops-owl</name>
    <dbReference type="NCBI Taxonomy" id="257818"/>
    <lineage>
        <taxon>Eukaryota</taxon>
        <taxon>Metazoa</taxon>
        <taxon>Chordata</taxon>
        <taxon>Craniata</taxon>
        <taxon>Vertebrata</taxon>
        <taxon>Euteleostomi</taxon>
        <taxon>Archelosauria</taxon>
        <taxon>Archosauria</taxon>
        <taxon>Dinosauria</taxon>
        <taxon>Saurischia</taxon>
        <taxon>Theropoda</taxon>
        <taxon>Coelurosauria</taxon>
        <taxon>Aves</taxon>
        <taxon>Neognathae</taxon>
        <taxon>Neoaves</taxon>
        <taxon>Telluraves</taxon>
        <taxon>Strigiformes</taxon>
        <taxon>Strigidae</taxon>
        <taxon>Otus</taxon>
    </lineage>
</organism>
<dbReference type="InterPro" id="IPR001254">
    <property type="entry name" value="Trypsin_dom"/>
</dbReference>
<dbReference type="PANTHER" id="PTHR24252">
    <property type="entry name" value="ACROSIN-RELATED"/>
    <property type="match status" value="1"/>
</dbReference>
<dbReference type="SUPFAM" id="SSF50494">
    <property type="entry name" value="Trypsin-like serine proteases"/>
    <property type="match status" value="1"/>
</dbReference>
<dbReference type="GO" id="GO:0004252">
    <property type="term" value="F:serine-type endopeptidase activity"/>
    <property type="evidence" value="ECO:0007669"/>
    <property type="project" value="InterPro"/>
</dbReference>
<keyword evidence="2" id="KW-1133">Transmembrane helix</keyword>
<keyword evidence="2" id="KW-0472">Membrane</keyword>
<proteinExistence type="predicted"/>
<sequence length="128" mass="13857">EADKGQCFVLILIVVGHVGTCGLWPVAAHSGMFHVMGGTDARLGAWPWIISIQDPWRRVTGHVCGGSLVSPQWVLTAAHCFIKSRQAGLPDSRGESQSAAAGMYAHREMGLAQGPRRDRRELLVQNLS</sequence>
<evidence type="ECO:0000259" key="3">
    <source>
        <dbReference type="PROSITE" id="PS50240"/>
    </source>
</evidence>
<dbReference type="GO" id="GO:0007340">
    <property type="term" value="P:acrosome reaction"/>
    <property type="evidence" value="ECO:0007669"/>
    <property type="project" value="TreeGrafter"/>
</dbReference>
<evidence type="ECO:0000256" key="1">
    <source>
        <dbReference type="ARBA" id="ARBA00023157"/>
    </source>
</evidence>
<evidence type="ECO:0000256" key="2">
    <source>
        <dbReference type="SAM" id="Phobius"/>
    </source>
</evidence>
<feature type="domain" description="Peptidase S1" evidence="3">
    <location>
        <begin position="35"/>
        <end position="128"/>
    </location>
</feature>
<protein>
    <recommendedName>
        <fullName evidence="3">Peptidase S1 domain-containing protein</fullName>
    </recommendedName>
</protein>
<dbReference type="Pfam" id="PF00089">
    <property type="entry name" value="Trypsin"/>
    <property type="match status" value="1"/>
</dbReference>
<dbReference type="Ensembl" id="ENSOSUT00000024116.1">
    <property type="protein sequence ID" value="ENSOSUP00000023407.1"/>
    <property type="gene ID" value="ENSOSUG00000015994.1"/>
</dbReference>
<dbReference type="PANTHER" id="PTHR24252:SF8">
    <property type="entry name" value="ACROSIN"/>
    <property type="match status" value="1"/>
</dbReference>
<accession>A0A8C8BQ47</accession>
<keyword evidence="5" id="KW-1185">Reference proteome</keyword>
<feature type="transmembrane region" description="Helical" evidence="2">
    <location>
        <begin position="7"/>
        <end position="27"/>
    </location>
</feature>
<keyword evidence="2" id="KW-0812">Transmembrane</keyword>
<dbReference type="InterPro" id="IPR009003">
    <property type="entry name" value="Peptidase_S1_PA"/>
</dbReference>
<name>A0A8C8BQ47_9STRI</name>
<dbReference type="Proteomes" id="UP000694552">
    <property type="component" value="Unplaced"/>
</dbReference>
<reference evidence="4" key="2">
    <citation type="submission" date="2025-09" db="UniProtKB">
        <authorList>
            <consortium name="Ensembl"/>
        </authorList>
    </citation>
    <scope>IDENTIFICATION</scope>
</reference>
<evidence type="ECO:0000313" key="4">
    <source>
        <dbReference type="Ensembl" id="ENSOSUP00000023407.1"/>
    </source>
</evidence>
<dbReference type="AlphaFoldDB" id="A0A8C8BQ47"/>
<dbReference type="Gene3D" id="2.40.10.10">
    <property type="entry name" value="Trypsin-like serine proteases"/>
    <property type="match status" value="1"/>
</dbReference>
<evidence type="ECO:0000313" key="5">
    <source>
        <dbReference type="Proteomes" id="UP000694552"/>
    </source>
</evidence>